<gene>
    <name evidence="2" type="ORF">IAG42_11375</name>
</gene>
<organism evidence="2 3">
    <name type="scientific">Streptomyces xanthii</name>
    <dbReference type="NCBI Taxonomy" id="2768069"/>
    <lineage>
        <taxon>Bacteria</taxon>
        <taxon>Bacillati</taxon>
        <taxon>Actinomycetota</taxon>
        <taxon>Actinomycetes</taxon>
        <taxon>Kitasatosporales</taxon>
        <taxon>Streptomycetaceae</taxon>
        <taxon>Streptomyces</taxon>
    </lineage>
</organism>
<accession>A0A7H1B607</accession>
<sequence>MLSPAASEPSGSLPDYAGLDLAELRGRSDHPVLGAVIEGLIARPRVAEQTVAVYMDAADDPATGETLPDFTGLGLADLRRRSDHPVLATVLDGLIARPRSVERTVAVYGDSAPSPPSAVGTRREHR</sequence>
<evidence type="ECO:0000313" key="2">
    <source>
        <dbReference type="EMBL" id="QNS04162.1"/>
    </source>
</evidence>
<dbReference type="AlphaFoldDB" id="A0A7H1B607"/>
<dbReference type="RefSeq" id="WP_188336903.1">
    <property type="nucleotide sequence ID" value="NZ_CP061281.1"/>
</dbReference>
<evidence type="ECO:0008006" key="4">
    <source>
        <dbReference type="Google" id="ProtNLM"/>
    </source>
</evidence>
<dbReference type="EMBL" id="CP061281">
    <property type="protein sequence ID" value="QNS04162.1"/>
    <property type="molecule type" value="Genomic_DNA"/>
</dbReference>
<protein>
    <recommendedName>
        <fullName evidence="4">FXSXX-COOH protein</fullName>
    </recommendedName>
</protein>
<proteinExistence type="predicted"/>
<name>A0A7H1B607_9ACTN</name>
<feature type="region of interest" description="Disordered" evidence="1">
    <location>
        <begin position="106"/>
        <end position="126"/>
    </location>
</feature>
<dbReference type="Proteomes" id="UP000516428">
    <property type="component" value="Chromosome"/>
</dbReference>
<dbReference type="KEGG" id="sxn:IAG42_11375"/>
<evidence type="ECO:0000313" key="3">
    <source>
        <dbReference type="Proteomes" id="UP000516428"/>
    </source>
</evidence>
<evidence type="ECO:0000256" key="1">
    <source>
        <dbReference type="SAM" id="MobiDB-lite"/>
    </source>
</evidence>
<keyword evidence="3" id="KW-1185">Reference proteome</keyword>
<reference evidence="2 3" key="1">
    <citation type="submission" date="2020-09" db="EMBL/GenBank/DDBJ databases">
        <title>A novel species.</title>
        <authorList>
            <person name="Gao J."/>
        </authorList>
    </citation>
    <scope>NUCLEOTIDE SEQUENCE [LARGE SCALE GENOMIC DNA]</scope>
    <source>
        <strain evidence="2 3">CRXT-Y-14</strain>
    </source>
</reference>